<evidence type="ECO:0000256" key="1">
    <source>
        <dbReference type="SAM" id="MobiDB-lite"/>
    </source>
</evidence>
<feature type="region of interest" description="Disordered" evidence="1">
    <location>
        <begin position="249"/>
        <end position="272"/>
    </location>
</feature>
<evidence type="ECO:0000313" key="3">
    <source>
        <dbReference type="Proteomes" id="UP001054945"/>
    </source>
</evidence>
<evidence type="ECO:0000313" key="2">
    <source>
        <dbReference type="EMBL" id="GIY15628.1"/>
    </source>
</evidence>
<dbReference type="AlphaFoldDB" id="A0AAV4R156"/>
<proteinExistence type="predicted"/>
<dbReference type="Proteomes" id="UP001054945">
    <property type="component" value="Unassembled WGS sequence"/>
</dbReference>
<protein>
    <submittedName>
        <fullName evidence="2">Uncharacterized protein</fullName>
    </submittedName>
</protein>
<sequence>MSSENTPPHARWCISNHEAHIYEVRPSIVSKQATLHIPAVADPSSNHRGRHDGRPHLDSAENVHVCDENELSSNCFERPQPRRNIRFKPSPPGPLSCEKSPPPLSHGTSLDGVLRRIREERNSPSAGIDPREMGSWGGKEKGSFGVEAVFSFHGEILCQVSAFLQVLRMSFDTFIKIRTGSATEISDFCHCADSTSDVSQTNCEPKVLVGVPLPNHGRSPFSPQGLLSEQLLILDTRISDSKELLKAAAGSADDVGSTRDRSSLSTGPGASGCAQMGRILRCPHQRQDVLERNPE</sequence>
<comment type="caution">
    <text evidence="2">The sequence shown here is derived from an EMBL/GenBank/DDBJ whole genome shotgun (WGS) entry which is preliminary data.</text>
</comment>
<keyword evidence="3" id="KW-1185">Reference proteome</keyword>
<dbReference type="EMBL" id="BPLR01007255">
    <property type="protein sequence ID" value="GIY15628.1"/>
    <property type="molecule type" value="Genomic_DNA"/>
</dbReference>
<name>A0AAV4R156_CAEEX</name>
<accession>A0AAV4R156</accession>
<gene>
    <name evidence="2" type="ORF">CEXT_755971</name>
</gene>
<feature type="region of interest" description="Disordered" evidence="1">
    <location>
        <begin position="80"/>
        <end position="109"/>
    </location>
</feature>
<feature type="compositionally biased region" description="Pro residues" evidence="1">
    <location>
        <begin position="89"/>
        <end position="104"/>
    </location>
</feature>
<reference evidence="2 3" key="1">
    <citation type="submission" date="2021-06" db="EMBL/GenBank/DDBJ databases">
        <title>Caerostris extrusa draft genome.</title>
        <authorList>
            <person name="Kono N."/>
            <person name="Arakawa K."/>
        </authorList>
    </citation>
    <scope>NUCLEOTIDE SEQUENCE [LARGE SCALE GENOMIC DNA]</scope>
</reference>
<organism evidence="2 3">
    <name type="scientific">Caerostris extrusa</name>
    <name type="common">Bark spider</name>
    <name type="synonym">Caerostris bankana</name>
    <dbReference type="NCBI Taxonomy" id="172846"/>
    <lineage>
        <taxon>Eukaryota</taxon>
        <taxon>Metazoa</taxon>
        <taxon>Ecdysozoa</taxon>
        <taxon>Arthropoda</taxon>
        <taxon>Chelicerata</taxon>
        <taxon>Arachnida</taxon>
        <taxon>Araneae</taxon>
        <taxon>Araneomorphae</taxon>
        <taxon>Entelegynae</taxon>
        <taxon>Araneoidea</taxon>
        <taxon>Araneidae</taxon>
        <taxon>Caerostris</taxon>
    </lineage>
</organism>